<proteinExistence type="predicted"/>
<dbReference type="EMBL" id="AUPC02000982">
    <property type="protein sequence ID" value="POG53492.1"/>
    <property type="molecule type" value="Genomic_DNA"/>
</dbReference>
<organism evidence="2 3">
    <name type="scientific">Rhizophagus irregularis (strain DAOM 181602 / DAOM 197198 / MUCL 43194)</name>
    <name type="common">Arbuscular mycorrhizal fungus</name>
    <name type="synonym">Glomus intraradices</name>
    <dbReference type="NCBI Taxonomy" id="747089"/>
    <lineage>
        <taxon>Eukaryota</taxon>
        <taxon>Fungi</taxon>
        <taxon>Fungi incertae sedis</taxon>
        <taxon>Mucoromycota</taxon>
        <taxon>Glomeromycotina</taxon>
        <taxon>Glomeromycetes</taxon>
        <taxon>Glomerales</taxon>
        <taxon>Glomeraceae</taxon>
        <taxon>Rhizophagus</taxon>
    </lineage>
</organism>
<protein>
    <submittedName>
        <fullName evidence="2">Uncharacterized protein</fullName>
    </submittedName>
</protein>
<name>A0A2P4NK33_RHIID</name>
<gene>
    <name evidence="2" type="ORF">GLOIN_2v1792304</name>
</gene>
<evidence type="ECO:0000313" key="3">
    <source>
        <dbReference type="Proteomes" id="UP000018888"/>
    </source>
</evidence>
<reference evidence="2 3" key="2">
    <citation type="journal article" date="2018" name="New Phytol.">
        <title>High intraspecific genome diversity in the model arbuscular mycorrhizal symbiont Rhizophagus irregularis.</title>
        <authorList>
            <person name="Chen E.C.H."/>
            <person name="Morin E."/>
            <person name="Beaudet D."/>
            <person name="Noel J."/>
            <person name="Yildirir G."/>
            <person name="Ndikumana S."/>
            <person name="Charron P."/>
            <person name="St-Onge C."/>
            <person name="Giorgi J."/>
            <person name="Kruger M."/>
            <person name="Marton T."/>
            <person name="Ropars J."/>
            <person name="Grigoriev I.V."/>
            <person name="Hainaut M."/>
            <person name="Henrissat B."/>
            <person name="Roux C."/>
            <person name="Martin F."/>
            <person name="Corradi N."/>
        </authorList>
    </citation>
    <scope>NUCLEOTIDE SEQUENCE [LARGE SCALE GENOMIC DNA]</scope>
    <source>
        <strain evidence="2 3">DAOM 197198</strain>
    </source>
</reference>
<dbReference type="VEuPathDB" id="FungiDB:RhiirFUN_016486"/>
<sequence>MTSSNFIEIDFSSVSYESLKSYRQLDAISDIRSNIAEDGPAENNVLDTNIQLQDTLFSTIHVHTPLCLSQPSRSKSFFFEIVDHNLDTNQIHLRIHTNDYLMSTTPIQYHSTKYNNENLLQFLVQYIDVSDDTAEVEYRPNKRDNINKENHYFSFQNYNMQRLRPSPDTTDDSLVPGPSSSKTV</sequence>
<feature type="region of interest" description="Disordered" evidence="1">
    <location>
        <begin position="163"/>
        <end position="184"/>
    </location>
</feature>
<keyword evidence="3" id="KW-1185">Reference proteome</keyword>
<evidence type="ECO:0000256" key="1">
    <source>
        <dbReference type="SAM" id="MobiDB-lite"/>
    </source>
</evidence>
<dbReference type="AlphaFoldDB" id="A0A2P4NK33"/>
<dbReference type="Proteomes" id="UP000018888">
    <property type="component" value="Unassembled WGS sequence"/>
</dbReference>
<evidence type="ECO:0000313" key="2">
    <source>
        <dbReference type="EMBL" id="POG53492.1"/>
    </source>
</evidence>
<accession>A0A2P4NK33</accession>
<comment type="caution">
    <text evidence="2">The sequence shown here is derived from an EMBL/GenBank/DDBJ whole genome shotgun (WGS) entry which is preliminary data.</text>
</comment>
<reference evidence="2 3" key="1">
    <citation type="journal article" date="2013" name="Proc. Natl. Acad. Sci. U.S.A.">
        <title>Genome of an arbuscular mycorrhizal fungus provides insight into the oldest plant symbiosis.</title>
        <authorList>
            <person name="Tisserant E."/>
            <person name="Malbreil M."/>
            <person name="Kuo A."/>
            <person name="Kohler A."/>
            <person name="Symeonidi A."/>
            <person name="Balestrini R."/>
            <person name="Charron P."/>
            <person name="Duensing N."/>
            <person name="Frei Dit Frey N."/>
            <person name="Gianinazzi-Pearson V."/>
            <person name="Gilbert L.B."/>
            <person name="Handa Y."/>
            <person name="Herr J.R."/>
            <person name="Hijri M."/>
            <person name="Koul R."/>
            <person name="Kawaguchi M."/>
            <person name="Krajinski F."/>
            <person name="Lammers P.J."/>
            <person name="Masclaux F.G."/>
            <person name="Murat C."/>
            <person name="Morin E."/>
            <person name="Ndikumana S."/>
            <person name="Pagni M."/>
            <person name="Petitpierre D."/>
            <person name="Requena N."/>
            <person name="Rosikiewicz P."/>
            <person name="Riley R."/>
            <person name="Saito K."/>
            <person name="San Clemente H."/>
            <person name="Shapiro H."/>
            <person name="van Tuinen D."/>
            <person name="Becard G."/>
            <person name="Bonfante P."/>
            <person name="Paszkowski U."/>
            <person name="Shachar-Hill Y.Y."/>
            <person name="Tuskan G.A."/>
            <person name="Young P.W."/>
            <person name="Sanders I.R."/>
            <person name="Henrissat B."/>
            <person name="Rensing S.A."/>
            <person name="Grigoriev I.V."/>
            <person name="Corradi N."/>
            <person name="Roux C."/>
            <person name="Martin F."/>
        </authorList>
    </citation>
    <scope>NUCLEOTIDE SEQUENCE [LARGE SCALE GENOMIC DNA]</scope>
    <source>
        <strain evidence="2 3">DAOM 197198</strain>
    </source>
</reference>